<comment type="subcellular location">
    <subcellularLocation>
        <location evidence="2">Cytoplasm</location>
        <location evidence="2">Cytosol</location>
    </subcellularLocation>
    <subcellularLocation>
        <location evidence="1">Endosome membrane</location>
        <topology evidence="1">Peripheral membrane protein</topology>
        <orientation evidence="1">Cytoplasmic side</orientation>
    </subcellularLocation>
</comment>
<evidence type="ECO:0000256" key="7">
    <source>
        <dbReference type="ARBA" id="ARBA00023121"/>
    </source>
</evidence>
<dbReference type="InterPro" id="IPR035541">
    <property type="entry name" value="p40phox_SH3"/>
</dbReference>
<proteinExistence type="predicted"/>
<keyword evidence="8" id="KW-0472">Membrane</keyword>
<dbReference type="CDD" id="cd06882">
    <property type="entry name" value="PX_p40phox"/>
    <property type="match status" value="1"/>
</dbReference>
<evidence type="ECO:0000256" key="13">
    <source>
        <dbReference type="PROSITE-ProRule" id="PRU00192"/>
    </source>
</evidence>
<dbReference type="Pfam" id="PF00564">
    <property type="entry name" value="PB1"/>
    <property type="match status" value="1"/>
</dbReference>
<keyword evidence="3 13" id="KW-0728">SH3 domain</keyword>
<evidence type="ECO:0000256" key="3">
    <source>
        <dbReference type="ARBA" id="ARBA00022443"/>
    </source>
</evidence>
<evidence type="ECO:0000256" key="6">
    <source>
        <dbReference type="ARBA" id="ARBA00022753"/>
    </source>
</evidence>
<feature type="domain" description="SH3" evidence="14">
    <location>
        <begin position="170"/>
        <end position="229"/>
    </location>
</feature>
<dbReference type="InterPro" id="IPR001452">
    <property type="entry name" value="SH3_domain"/>
</dbReference>
<dbReference type="SMART" id="SM00312">
    <property type="entry name" value="PX"/>
    <property type="match status" value="1"/>
</dbReference>
<dbReference type="AlphaFoldDB" id="A0A8C6KTR7"/>
<evidence type="ECO:0000259" key="14">
    <source>
        <dbReference type="PROSITE" id="PS50002"/>
    </source>
</evidence>
<dbReference type="SUPFAM" id="SSF50044">
    <property type="entry name" value="SH3-domain"/>
    <property type="match status" value="1"/>
</dbReference>
<dbReference type="GO" id="GO:0005829">
    <property type="term" value="C:cytosol"/>
    <property type="evidence" value="ECO:0007669"/>
    <property type="project" value="UniProtKB-SubCell"/>
</dbReference>
<dbReference type="PANTHER" id="PTHR15706:SF20">
    <property type="entry name" value="NEUTROPHIL CYTOSOL FACTOR 4"/>
    <property type="match status" value="1"/>
</dbReference>
<dbReference type="GO" id="GO:0042554">
    <property type="term" value="P:superoxide anion generation"/>
    <property type="evidence" value="ECO:0007669"/>
    <property type="project" value="TreeGrafter"/>
</dbReference>
<evidence type="ECO:0000259" key="15">
    <source>
        <dbReference type="PROSITE" id="PS50195"/>
    </source>
</evidence>
<evidence type="ECO:0000256" key="9">
    <source>
        <dbReference type="ARBA" id="ARBA00057303"/>
    </source>
</evidence>
<dbReference type="SMART" id="SM00326">
    <property type="entry name" value="SH3"/>
    <property type="match status" value="1"/>
</dbReference>
<dbReference type="SUPFAM" id="SSF54277">
    <property type="entry name" value="CAD &amp; PB1 domains"/>
    <property type="match status" value="1"/>
</dbReference>
<sequence length="360" mass="41791">MSLPQQIRDESDFDQLPHNIPVSATIADIEEKKGFIDYYRFVVEVKTKGGGKYLIYRRYREFFNLHQILESKYSPEDPDRSSPNTCILPPLPGKIYIGNKREIAESRIPELNTYIKRLLGLPTWILLDETLRMFFYQTEQDSQHEPRALRRLRPQTRKVKTVITQKKDIFSSPRAEAMFDFRGNGKAELNLRRGEVIFLLRRVNADWLEGTVNNQTGIFPESFVKIIKPLPDSDSEGENGGHTYSCLRCFLLTPSGIETRDVCVQEDLNIQPTYKDLLNVFKVDDIAVNYRDPEGDLIRILDDEDVQLMLKEARGQQGKVNRPVNQFPWELQVTMSSDFSVYNTELTMAIMYQMTSYHTS</sequence>
<dbReference type="PROSITE" id="PS50002">
    <property type="entry name" value="SH3"/>
    <property type="match status" value="1"/>
</dbReference>
<dbReference type="GO" id="GO:0045730">
    <property type="term" value="P:respiratory burst"/>
    <property type="evidence" value="ECO:0007669"/>
    <property type="project" value="InterPro"/>
</dbReference>
<evidence type="ECO:0000256" key="11">
    <source>
        <dbReference type="ARBA" id="ARBA00080920"/>
    </source>
</evidence>
<dbReference type="Gene3D" id="3.30.1520.10">
    <property type="entry name" value="Phox-like domain"/>
    <property type="match status" value="1"/>
</dbReference>
<reference evidence="16" key="1">
    <citation type="submission" date="2014-08" db="EMBL/GenBank/DDBJ databases">
        <authorList>
            <person name="Senf B."/>
            <person name="Petzold A."/>
            <person name="Downie B.R."/>
            <person name="Koch P."/>
            <person name="Platzer M."/>
        </authorList>
    </citation>
    <scope>NUCLEOTIDE SEQUENCE [LARGE SCALE GENOMIC DNA]</scope>
    <source>
        <strain evidence="16">GRZ</strain>
    </source>
</reference>
<keyword evidence="6" id="KW-0967">Endosome</keyword>
<dbReference type="Gene3D" id="2.30.30.40">
    <property type="entry name" value="SH3 Domains"/>
    <property type="match status" value="1"/>
</dbReference>
<dbReference type="PANTHER" id="PTHR15706">
    <property type="entry name" value="SH3 MULTIPLE DOMAIN"/>
    <property type="match status" value="1"/>
</dbReference>
<dbReference type="GO" id="GO:0010008">
    <property type="term" value="C:endosome membrane"/>
    <property type="evidence" value="ECO:0007669"/>
    <property type="project" value="UniProtKB-SubCell"/>
</dbReference>
<reference evidence="16" key="2">
    <citation type="submission" date="2025-08" db="UniProtKB">
        <authorList>
            <consortium name="Ensembl"/>
        </authorList>
    </citation>
    <scope>IDENTIFICATION</scope>
</reference>
<accession>A0A8C6KTR7</accession>
<dbReference type="GO" id="GO:0043020">
    <property type="term" value="C:NADPH oxidase complex"/>
    <property type="evidence" value="ECO:0007669"/>
    <property type="project" value="InterPro"/>
</dbReference>
<dbReference type="InterPro" id="IPR034912">
    <property type="entry name" value="PX_p40phox"/>
</dbReference>
<dbReference type="CDD" id="cd11869">
    <property type="entry name" value="SH3_p40phox"/>
    <property type="match status" value="1"/>
</dbReference>
<feature type="domain" description="PX" evidence="15">
    <location>
        <begin position="19"/>
        <end position="142"/>
    </location>
</feature>
<dbReference type="Pfam" id="PF00787">
    <property type="entry name" value="PX"/>
    <property type="match status" value="1"/>
</dbReference>
<dbReference type="Gene3D" id="3.10.20.90">
    <property type="entry name" value="Phosphatidylinositol 3-kinase Catalytic Subunit, Chain A, domain 1"/>
    <property type="match status" value="1"/>
</dbReference>
<dbReference type="InterPro" id="IPR000919">
    <property type="entry name" value="p40phox"/>
</dbReference>
<dbReference type="FunFam" id="3.30.1520.10:FF:000024">
    <property type="entry name" value="Neutrophil cytosol factor 4"/>
    <property type="match status" value="1"/>
</dbReference>
<evidence type="ECO:0000256" key="5">
    <source>
        <dbReference type="ARBA" id="ARBA00022553"/>
    </source>
</evidence>
<evidence type="ECO:0000256" key="10">
    <source>
        <dbReference type="ARBA" id="ARBA00071385"/>
    </source>
</evidence>
<keyword evidence="5" id="KW-0597">Phosphoprotein</keyword>
<dbReference type="GeneTree" id="ENSGT00510000048561"/>
<organism evidence="16 17">
    <name type="scientific">Nothobranchius furzeri</name>
    <name type="common">Turquoise killifish</name>
    <dbReference type="NCBI Taxonomy" id="105023"/>
    <lineage>
        <taxon>Eukaryota</taxon>
        <taxon>Metazoa</taxon>
        <taxon>Chordata</taxon>
        <taxon>Craniata</taxon>
        <taxon>Vertebrata</taxon>
        <taxon>Euteleostomi</taxon>
        <taxon>Actinopterygii</taxon>
        <taxon>Neopterygii</taxon>
        <taxon>Teleostei</taxon>
        <taxon>Neoteleostei</taxon>
        <taxon>Acanthomorphata</taxon>
        <taxon>Ovalentaria</taxon>
        <taxon>Atherinomorphae</taxon>
        <taxon>Cyprinodontiformes</taxon>
        <taxon>Nothobranchiidae</taxon>
        <taxon>Nothobranchius</taxon>
    </lineage>
</organism>
<dbReference type="FunFam" id="2.30.30.40:FF:000149">
    <property type="entry name" value="neutrophil cytosol factor 4"/>
    <property type="match status" value="1"/>
</dbReference>
<dbReference type="Proteomes" id="UP000694548">
    <property type="component" value="Chromosome sgr02"/>
</dbReference>
<evidence type="ECO:0000256" key="2">
    <source>
        <dbReference type="ARBA" id="ARBA00004514"/>
    </source>
</evidence>
<keyword evidence="4" id="KW-0963">Cytoplasm</keyword>
<evidence type="ECO:0000256" key="4">
    <source>
        <dbReference type="ARBA" id="ARBA00022490"/>
    </source>
</evidence>
<evidence type="ECO:0000313" key="16">
    <source>
        <dbReference type="Ensembl" id="ENSNFUP00015010891.1"/>
    </source>
</evidence>
<protein>
    <recommendedName>
        <fullName evidence="10">Neutrophil cytosol factor 4</fullName>
    </recommendedName>
    <alternativeName>
        <fullName evidence="11">Neutrophil NADPH oxidase factor 4</fullName>
    </alternativeName>
    <alternativeName>
        <fullName evidence="12">p40-phox</fullName>
    </alternativeName>
</protein>
<dbReference type="PRINTS" id="PR00497">
    <property type="entry name" value="P40PHOX"/>
</dbReference>
<dbReference type="PROSITE" id="PS50195">
    <property type="entry name" value="PX"/>
    <property type="match status" value="1"/>
</dbReference>
<keyword evidence="7" id="KW-0446">Lipid-binding</keyword>
<name>A0A8C6KTR7_NOTFU</name>
<evidence type="ECO:0000256" key="1">
    <source>
        <dbReference type="ARBA" id="ARBA00004125"/>
    </source>
</evidence>
<comment type="function">
    <text evidence="9">Subunit of the phagocyte NADPH oxidase complex that mediates the transfer of electrons from cytosolic NADPH to O2 to produce the superoxide anion (O2(-)). In the activated complex, electrons are first transferred from NADPH to flavin adenine dinucleotide (FAD) and subsequently transferred via two heme molecules to molecular oxygen, producing superoxide through an outer-sphere reaction. Activation of the NADPH oxidase complex is initiated by the assembly of cytosolic subunits of the NADPH oxidase complex with the core NADPH oxidase complex to form a complex at the plasma membrane or phagosomal membrane. This activation process is initiated by phosphorylation dependent binding of the cytosolic NCF1/p47-phox subunit to the C-terminus of CYBA/p22-phox.</text>
</comment>
<evidence type="ECO:0000313" key="17">
    <source>
        <dbReference type="Proteomes" id="UP000694548"/>
    </source>
</evidence>
<dbReference type="GO" id="GO:0006909">
    <property type="term" value="P:phagocytosis"/>
    <property type="evidence" value="ECO:0007669"/>
    <property type="project" value="InterPro"/>
</dbReference>
<dbReference type="InterPro" id="IPR001683">
    <property type="entry name" value="PX_dom"/>
</dbReference>
<evidence type="ECO:0000256" key="8">
    <source>
        <dbReference type="ARBA" id="ARBA00023136"/>
    </source>
</evidence>
<dbReference type="Ensembl" id="ENSNFUT00015011438.1">
    <property type="protein sequence ID" value="ENSNFUP00015010891.1"/>
    <property type="gene ID" value="ENSNFUG00015005348.1"/>
</dbReference>
<gene>
    <name evidence="16" type="primary">ncf4</name>
</gene>
<dbReference type="InterPro" id="IPR000270">
    <property type="entry name" value="PB1_dom"/>
</dbReference>
<dbReference type="InterPro" id="IPR036028">
    <property type="entry name" value="SH3-like_dom_sf"/>
</dbReference>
<dbReference type="FunFam" id="3.10.20.90:FF:000189">
    <property type="entry name" value="Neutrophil cytosol factor 4"/>
    <property type="match status" value="1"/>
</dbReference>
<dbReference type="Pfam" id="PF14604">
    <property type="entry name" value="SH3_9"/>
    <property type="match status" value="1"/>
</dbReference>
<dbReference type="GO" id="GO:0035091">
    <property type="term" value="F:phosphatidylinositol binding"/>
    <property type="evidence" value="ECO:0007669"/>
    <property type="project" value="InterPro"/>
</dbReference>
<dbReference type="SUPFAM" id="SSF64268">
    <property type="entry name" value="PX domain"/>
    <property type="match status" value="1"/>
</dbReference>
<dbReference type="InterPro" id="IPR036871">
    <property type="entry name" value="PX_dom_sf"/>
</dbReference>
<dbReference type="GO" id="GO:0016176">
    <property type="term" value="F:superoxide-generating NADPH oxidase activator activity"/>
    <property type="evidence" value="ECO:0007669"/>
    <property type="project" value="InterPro"/>
</dbReference>
<keyword evidence="17" id="KW-1185">Reference proteome</keyword>
<reference evidence="16" key="3">
    <citation type="submission" date="2025-09" db="UniProtKB">
        <authorList>
            <consortium name="Ensembl"/>
        </authorList>
    </citation>
    <scope>IDENTIFICATION</scope>
</reference>
<dbReference type="InterPro" id="IPR051228">
    <property type="entry name" value="NADPH_Oxidase/PX-Domain"/>
</dbReference>
<evidence type="ECO:0000256" key="12">
    <source>
        <dbReference type="ARBA" id="ARBA00082090"/>
    </source>
</evidence>